<evidence type="ECO:0000313" key="1">
    <source>
        <dbReference type="EMBL" id="KMP06851.1"/>
    </source>
</evidence>
<proteinExistence type="predicted"/>
<protein>
    <submittedName>
        <fullName evidence="1">Uncharacterized protein</fullName>
    </submittedName>
</protein>
<dbReference type="Proteomes" id="UP000054565">
    <property type="component" value="Unassembled WGS sequence"/>
</dbReference>
<name>A0A0J6YDT3_COCIT</name>
<dbReference type="EMBL" id="DS028096">
    <property type="protein sequence ID" value="KMP06851.1"/>
    <property type="molecule type" value="Genomic_DNA"/>
</dbReference>
<evidence type="ECO:0000313" key="2">
    <source>
        <dbReference type="Proteomes" id="UP000054565"/>
    </source>
</evidence>
<organism evidence="1 2">
    <name type="scientific">Coccidioides immitis RMSCC 2394</name>
    <dbReference type="NCBI Taxonomy" id="404692"/>
    <lineage>
        <taxon>Eukaryota</taxon>
        <taxon>Fungi</taxon>
        <taxon>Dikarya</taxon>
        <taxon>Ascomycota</taxon>
        <taxon>Pezizomycotina</taxon>
        <taxon>Eurotiomycetes</taxon>
        <taxon>Eurotiomycetidae</taxon>
        <taxon>Onygenales</taxon>
        <taxon>Onygenaceae</taxon>
        <taxon>Coccidioides</taxon>
    </lineage>
</organism>
<sequence length="131" mass="14774">MSLYILGVARRHGANWGEPVVAPIIVIKEQYDQKSKYQDNKNQSQTQASERMAPFIMWKGKLNLLKPLAISVLHGFLEFAPVLSRKRFRQEANSASTRDLGWICEIITTRGLIIGNQGSPNDFERSLGQST</sequence>
<reference evidence="2" key="1">
    <citation type="journal article" date="2010" name="Genome Res.">
        <title>Population genomic sequencing of Coccidioides fungi reveals recent hybridization and transposon control.</title>
        <authorList>
            <person name="Neafsey D.E."/>
            <person name="Barker B.M."/>
            <person name="Sharpton T.J."/>
            <person name="Stajich J.E."/>
            <person name="Park D.J."/>
            <person name="Whiston E."/>
            <person name="Hung C.-Y."/>
            <person name="McMahan C."/>
            <person name="White J."/>
            <person name="Sykes S."/>
            <person name="Heiman D."/>
            <person name="Young S."/>
            <person name="Zeng Q."/>
            <person name="Abouelleil A."/>
            <person name="Aftuck L."/>
            <person name="Bessette D."/>
            <person name="Brown A."/>
            <person name="FitzGerald M."/>
            <person name="Lui A."/>
            <person name="Macdonald J.P."/>
            <person name="Priest M."/>
            <person name="Orbach M.J."/>
            <person name="Galgiani J.N."/>
            <person name="Kirkland T.N."/>
            <person name="Cole G.T."/>
            <person name="Birren B.W."/>
            <person name="Henn M.R."/>
            <person name="Taylor J.W."/>
            <person name="Rounsley S.D."/>
        </authorList>
    </citation>
    <scope>NUCLEOTIDE SEQUENCE [LARGE SCALE GENOMIC DNA]</scope>
    <source>
        <strain evidence="2">RMSCC 2394</strain>
    </source>
</reference>
<gene>
    <name evidence="1" type="ORF">CIRG_06532</name>
</gene>
<dbReference type="AlphaFoldDB" id="A0A0J6YDT3"/>
<accession>A0A0J6YDT3</accession>